<dbReference type="InterPro" id="IPR000119">
    <property type="entry name" value="Hist_DNA-bd"/>
</dbReference>
<evidence type="ECO:0000256" key="5">
    <source>
        <dbReference type="SAM" id="MobiDB-lite"/>
    </source>
</evidence>
<keyword evidence="7" id="KW-1185">Reference proteome</keyword>
<keyword evidence="2" id="KW-0226">DNA condensation</keyword>
<dbReference type="GO" id="GO:0030261">
    <property type="term" value="P:chromosome condensation"/>
    <property type="evidence" value="ECO:0007669"/>
    <property type="project" value="UniProtKB-KW"/>
</dbReference>
<dbReference type="GO" id="GO:0030527">
    <property type="term" value="F:structural constituent of chromatin"/>
    <property type="evidence" value="ECO:0007669"/>
    <property type="project" value="InterPro"/>
</dbReference>
<dbReference type="EMBL" id="PEBQ01000010">
    <property type="protein sequence ID" value="PHY95408.1"/>
    <property type="molecule type" value="Genomic_DNA"/>
</dbReference>
<dbReference type="PANTHER" id="PTHR33175">
    <property type="entry name" value="DNA-BINDING PROTEIN HU"/>
    <property type="match status" value="1"/>
</dbReference>
<comment type="similarity">
    <text evidence="1 4">Belongs to the bacterial histone-like protein family.</text>
</comment>
<reference evidence="6 7" key="1">
    <citation type="submission" date="2017-10" db="EMBL/GenBank/DDBJ databases">
        <title>Genomic analysis of the genus Acetobacter.</title>
        <authorList>
            <person name="Kim K.H."/>
            <person name="Chun B.H."/>
            <person name="Son A.R."/>
            <person name="Jeon C.O."/>
        </authorList>
    </citation>
    <scope>NUCLEOTIDE SEQUENCE [LARGE SCALE GENOMIC DNA]</scope>
    <source>
        <strain evidence="6 7">LHT 2458</strain>
    </source>
</reference>
<evidence type="ECO:0000313" key="6">
    <source>
        <dbReference type="EMBL" id="PHY95408.1"/>
    </source>
</evidence>
<evidence type="ECO:0000256" key="2">
    <source>
        <dbReference type="ARBA" id="ARBA00023067"/>
    </source>
</evidence>
<proteinExistence type="inferred from homology"/>
<feature type="compositionally biased region" description="Low complexity" evidence="5">
    <location>
        <begin position="128"/>
        <end position="156"/>
    </location>
</feature>
<evidence type="ECO:0008006" key="8">
    <source>
        <dbReference type="Google" id="ProtNLM"/>
    </source>
</evidence>
<evidence type="ECO:0000256" key="3">
    <source>
        <dbReference type="ARBA" id="ARBA00023125"/>
    </source>
</evidence>
<dbReference type="OrthoDB" id="9799835at2"/>
<dbReference type="GO" id="GO:0005829">
    <property type="term" value="C:cytosol"/>
    <property type="evidence" value="ECO:0007669"/>
    <property type="project" value="TreeGrafter"/>
</dbReference>
<gene>
    <name evidence="6" type="ORF">CSR02_01340</name>
</gene>
<name>A0A2G4RFT1_9PROT</name>
<keyword evidence="3" id="KW-0238">DNA-binding</keyword>
<dbReference type="AlphaFoldDB" id="A0A2G4RFT1"/>
<dbReference type="Proteomes" id="UP000228751">
    <property type="component" value="Unassembled WGS sequence"/>
</dbReference>
<dbReference type="SMART" id="SM00411">
    <property type="entry name" value="BHL"/>
    <property type="match status" value="1"/>
</dbReference>
<evidence type="ECO:0000313" key="7">
    <source>
        <dbReference type="Proteomes" id="UP000228751"/>
    </source>
</evidence>
<protein>
    <recommendedName>
        <fullName evidence="8">HU family DNA-binding protein</fullName>
    </recommendedName>
</protein>
<dbReference type="Gene3D" id="4.10.520.10">
    <property type="entry name" value="IHF-like DNA-binding proteins"/>
    <property type="match status" value="1"/>
</dbReference>
<accession>A0A2G4RFT1</accession>
<dbReference type="InterPro" id="IPR010992">
    <property type="entry name" value="IHF-like_DNA-bd_dom_sf"/>
</dbReference>
<evidence type="ECO:0000256" key="4">
    <source>
        <dbReference type="RuleBase" id="RU003939"/>
    </source>
</evidence>
<dbReference type="Pfam" id="PF00216">
    <property type="entry name" value="Bac_DNA_binding"/>
    <property type="match status" value="1"/>
</dbReference>
<feature type="compositionally biased region" description="Basic and acidic residues" evidence="5">
    <location>
        <begin position="115"/>
        <end position="127"/>
    </location>
</feature>
<comment type="caution">
    <text evidence="6">The sequence shown here is derived from an EMBL/GenBank/DDBJ whole genome shotgun (WGS) entry which is preliminary data.</text>
</comment>
<sequence length="163" mass="17337">MSKAFIAAAIQDSIECTGVAAQQAATDVIQAIKDSLEDEGYFTLPGFGTFRICETKARTALNPRTQEKVEVPPGFTVRFKAAPVMKQRIKEHMSPAKKAAKKKAGSATNGSASAKKRDSAPKTEATPKRSAASTTAKKVATKTTPAKAAKKAPATRTTRRTKK</sequence>
<dbReference type="SUPFAM" id="SSF47729">
    <property type="entry name" value="IHF-like DNA-binding proteins"/>
    <property type="match status" value="1"/>
</dbReference>
<organism evidence="6 7">
    <name type="scientific">Acetobacter pomorum</name>
    <dbReference type="NCBI Taxonomy" id="65959"/>
    <lineage>
        <taxon>Bacteria</taxon>
        <taxon>Pseudomonadati</taxon>
        <taxon>Pseudomonadota</taxon>
        <taxon>Alphaproteobacteria</taxon>
        <taxon>Acetobacterales</taxon>
        <taxon>Acetobacteraceae</taxon>
        <taxon>Acetobacter</taxon>
    </lineage>
</organism>
<dbReference type="GO" id="GO:0003677">
    <property type="term" value="F:DNA binding"/>
    <property type="evidence" value="ECO:0007669"/>
    <property type="project" value="UniProtKB-KW"/>
</dbReference>
<evidence type="ECO:0000256" key="1">
    <source>
        <dbReference type="ARBA" id="ARBA00010529"/>
    </source>
</evidence>
<dbReference type="PANTHER" id="PTHR33175:SF3">
    <property type="entry name" value="DNA-BINDING PROTEIN HU-BETA"/>
    <property type="match status" value="1"/>
</dbReference>
<feature type="region of interest" description="Disordered" evidence="5">
    <location>
        <begin position="86"/>
        <end position="163"/>
    </location>
</feature>